<dbReference type="SUPFAM" id="SSF53098">
    <property type="entry name" value="Ribonuclease H-like"/>
    <property type="match status" value="1"/>
</dbReference>
<dbReference type="InterPro" id="IPR012337">
    <property type="entry name" value="RNaseH-like_sf"/>
</dbReference>
<reference evidence="5 6" key="1">
    <citation type="submission" date="2020-08" db="EMBL/GenBank/DDBJ databases">
        <title>Genomic Encyclopedia of Type Strains, Phase IV (KMG-IV): sequencing the most valuable type-strain genomes for metagenomic binning, comparative biology and taxonomic classification.</title>
        <authorList>
            <person name="Goeker M."/>
        </authorList>
    </citation>
    <scope>NUCLEOTIDE SEQUENCE [LARGE SCALE GENOMIC DNA]</scope>
    <source>
        <strain evidence="5 6">DSM 105137</strain>
    </source>
</reference>
<keyword evidence="2" id="KW-0378">Hydrolase</keyword>
<dbReference type="Gene3D" id="3.30.420.10">
    <property type="entry name" value="Ribonuclease H-like superfamily/Ribonuclease H"/>
    <property type="match status" value="1"/>
</dbReference>
<dbReference type="Pfam" id="PF00929">
    <property type="entry name" value="RNase_T"/>
    <property type="match status" value="1"/>
</dbReference>
<dbReference type="EMBL" id="JACIFF010000001">
    <property type="protein sequence ID" value="MBB4077764.1"/>
    <property type="molecule type" value="Genomic_DNA"/>
</dbReference>
<evidence type="ECO:0000313" key="6">
    <source>
        <dbReference type="Proteomes" id="UP000576209"/>
    </source>
</evidence>
<dbReference type="AlphaFoldDB" id="A0A840DX18"/>
<dbReference type="InterPro" id="IPR013520">
    <property type="entry name" value="Ribonucl_H"/>
</dbReference>
<evidence type="ECO:0000256" key="1">
    <source>
        <dbReference type="ARBA" id="ARBA00022722"/>
    </source>
</evidence>
<name>A0A840DX18_9BACT</name>
<dbReference type="SMART" id="SM00479">
    <property type="entry name" value="EXOIII"/>
    <property type="match status" value="1"/>
</dbReference>
<gene>
    <name evidence="5" type="ORF">GGR28_000365</name>
</gene>
<keyword evidence="1" id="KW-0540">Nuclease</keyword>
<keyword evidence="6" id="KW-1185">Reference proteome</keyword>
<dbReference type="GO" id="GO:0008408">
    <property type="term" value="F:3'-5' exonuclease activity"/>
    <property type="evidence" value="ECO:0007669"/>
    <property type="project" value="TreeGrafter"/>
</dbReference>
<keyword evidence="3" id="KW-0269">Exonuclease</keyword>
<dbReference type="CDD" id="cd06127">
    <property type="entry name" value="DEDDh"/>
    <property type="match status" value="1"/>
</dbReference>
<organism evidence="5 6">
    <name type="scientific">Neolewinella aquimaris</name>
    <dbReference type="NCBI Taxonomy" id="1835722"/>
    <lineage>
        <taxon>Bacteria</taxon>
        <taxon>Pseudomonadati</taxon>
        <taxon>Bacteroidota</taxon>
        <taxon>Saprospiria</taxon>
        <taxon>Saprospirales</taxon>
        <taxon>Lewinellaceae</taxon>
        <taxon>Neolewinella</taxon>
    </lineage>
</organism>
<evidence type="ECO:0000256" key="2">
    <source>
        <dbReference type="ARBA" id="ARBA00022801"/>
    </source>
</evidence>
<proteinExistence type="predicted"/>
<dbReference type="GO" id="GO:0003676">
    <property type="term" value="F:nucleic acid binding"/>
    <property type="evidence" value="ECO:0007669"/>
    <property type="project" value="InterPro"/>
</dbReference>
<accession>A0A840DX18</accession>
<keyword evidence="5" id="KW-0808">Transferase</keyword>
<dbReference type="InterPro" id="IPR036397">
    <property type="entry name" value="RNaseH_sf"/>
</dbReference>
<dbReference type="GO" id="GO:0003887">
    <property type="term" value="F:DNA-directed DNA polymerase activity"/>
    <property type="evidence" value="ECO:0007669"/>
    <property type="project" value="UniProtKB-EC"/>
</dbReference>
<evidence type="ECO:0000259" key="4">
    <source>
        <dbReference type="SMART" id="SM00479"/>
    </source>
</evidence>
<dbReference type="PANTHER" id="PTHR30231">
    <property type="entry name" value="DNA POLYMERASE III SUBUNIT EPSILON"/>
    <property type="match status" value="1"/>
</dbReference>
<sequence length="233" mass="26412">MEGKEWLNKLRARFTGAGNDDWPDWYRTYRQRNATPPAPSRLVSELPIVVLDAETTGLDIRQDRMLCLGGLRVHGNSISLREKFEAYLHTPPGHDGKPAVSIHGIIPNSHRYTYVKEPKLLADLLEYVGDAVIVGHHIGFDVEMINRSLQRNGAGPLVNRVIDTSNLAKRLRPAGYWTPENDYSLDALARRYRIPLSDRHTALGDCYITAVLWLKLLTRLAVKLGHDLRMEDL</sequence>
<dbReference type="GO" id="GO:0005829">
    <property type="term" value="C:cytosol"/>
    <property type="evidence" value="ECO:0007669"/>
    <property type="project" value="TreeGrafter"/>
</dbReference>
<dbReference type="RefSeq" id="WP_183494005.1">
    <property type="nucleotide sequence ID" value="NZ_JACIFF010000001.1"/>
</dbReference>
<dbReference type="EC" id="2.7.7.7" evidence="5"/>
<feature type="domain" description="Exonuclease" evidence="4">
    <location>
        <begin position="47"/>
        <end position="222"/>
    </location>
</feature>
<keyword evidence="5" id="KW-0548">Nucleotidyltransferase</keyword>
<protein>
    <submittedName>
        <fullName evidence="5">DNA polymerase-3 subunit epsilon</fullName>
        <ecNumber evidence="5">2.7.7.7</ecNumber>
    </submittedName>
</protein>
<dbReference type="PANTHER" id="PTHR30231:SF4">
    <property type="entry name" value="PROTEIN NEN2"/>
    <property type="match status" value="1"/>
</dbReference>
<evidence type="ECO:0000256" key="3">
    <source>
        <dbReference type="ARBA" id="ARBA00022839"/>
    </source>
</evidence>
<dbReference type="Proteomes" id="UP000576209">
    <property type="component" value="Unassembled WGS sequence"/>
</dbReference>
<comment type="caution">
    <text evidence="5">The sequence shown here is derived from an EMBL/GenBank/DDBJ whole genome shotgun (WGS) entry which is preliminary data.</text>
</comment>
<evidence type="ECO:0000313" key="5">
    <source>
        <dbReference type="EMBL" id="MBB4077764.1"/>
    </source>
</evidence>